<keyword evidence="3" id="KW-1185">Reference proteome</keyword>
<comment type="caution">
    <text evidence="2">The sequence shown here is derived from an EMBL/GenBank/DDBJ whole genome shotgun (WGS) entry which is preliminary data.</text>
</comment>
<dbReference type="RefSeq" id="WP_167190586.1">
    <property type="nucleotide sequence ID" value="NZ_JAAONZ010000018.1"/>
</dbReference>
<accession>A0A9E5MNQ4</accession>
<name>A0A9E5MNQ4_9GAMM</name>
<protein>
    <submittedName>
        <fullName evidence="2">Uncharacterized protein</fullName>
    </submittedName>
</protein>
<gene>
    <name evidence="2" type="ORF">G8770_18800</name>
</gene>
<keyword evidence="1" id="KW-1133">Transmembrane helix</keyword>
<dbReference type="Proteomes" id="UP000787472">
    <property type="component" value="Unassembled WGS sequence"/>
</dbReference>
<organism evidence="2 3">
    <name type="scientific">Pseudomaricurvus hydrocarbonicus</name>
    <dbReference type="NCBI Taxonomy" id="1470433"/>
    <lineage>
        <taxon>Bacteria</taxon>
        <taxon>Pseudomonadati</taxon>
        <taxon>Pseudomonadota</taxon>
        <taxon>Gammaproteobacteria</taxon>
        <taxon>Cellvibrionales</taxon>
        <taxon>Cellvibrionaceae</taxon>
        <taxon>Pseudomaricurvus</taxon>
    </lineage>
</organism>
<keyword evidence="1" id="KW-0472">Membrane</keyword>
<evidence type="ECO:0000256" key="1">
    <source>
        <dbReference type="SAM" id="Phobius"/>
    </source>
</evidence>
<sequence length="270" mass="31590">MNMLLPTILFLAFCLWTLFHWQTLPTLLKNESEEEHWPLSIHHTATPARMVIMTLLYTLFSYSLLFILSRILMLFLSAALAPWVALAILIGSHFAPYMSGLCAYVRYFFQRHLFFPSLPSHQEDSIIRTLMSQAPEGKTTAKEISYLHNLIRGEFKAIHAFNLMALKNEGQLVKREFKKMRLSGLIENETPTPDEQQQMRFHLYACYRLLTRITLARHWAGRDRRRAFRRLGYTINTGDGEIYARCRRLKHAITQLVLHRGHHHGVKAKR</sequence>
<evidence type="ECO:0000313" key="3">
    <source>
        <dbReference type="Proteomes" id="UP000787472"/>
    </source>
</evidence>
<proteinExistence type="predicted"/>
<feature type="transmembrane region" description="Helical" evidence="1">
    <location>
        <begin position="75"/>
        <end position="95"/>
    </location>
</feature>
<dbReference type="EMBL" id="JAAONZ010000018">
    <property type="protein sequence ID" value="NHO67600.1"/>
    <property type="molecule type" value="Genomic_DNA"/>
</dbReference>
<evidence type="ECO:0000313" key="2">
    <source>
        <dbReference type="EMBL" id="NHO67600.1"/>
    </source>
</evidence>
<feature type="transmembrane region" description="Helical" evidence="1">
    <location>
        <begin position="49"/>
        <end position="68"/>
    </location>
</feature>
<dbReference type="AlphaFoldDB" id="A0A9E5MNQ4"/>
<reference evidence="2" key="1">
    <citation type="submission" date="2020-03" db="EMBL/GenBank/DDBJ databases">
        <authorList>
            <person name="Guo F."/>
        </authorList>
    </citation>
    <scope>NUCLEOTIDE SEQUENCE</scope>
    <source>
        <strain evidence="2">JCM 30134</strain>
    </source>
</reference>
<keyword evidence="1" id="KW-0812">Transmembrane</keyword>